<organism evidence="1">
    <name type="scientific">anatid alphaherpesvirus 1</name>
    <dbReference type="NCBI Taxonomy" id="104388"/>
    <lineage>
        <taxon>Viruses</taxon>
        <taxon>Duplodnaviria</taxon>
        <taxon>Heunggongvirae</taxon>
        <taxon>Peploviricota</taxon>
        <taxon>Herviviricetes</taxon>
        <taxon>Herpesvirales</taxon>
        <taxon>Orthoherpesviridae</taxon>
        <taxon>Alphaherpesvirinae</taxon>
        <taxon>Mardivirus</taxon>
        <taxon>Mardivirus anatidalpha1</taxon>
    </lineage>
</organism>
<reference evidence="1" key="1">
    <citation type="submission" date="2008-04" db="EMBL/GenBank/DDBJ databases">
        <title>Cloning and analyzing of genes of US region in duck enteritis virus.</title>
        <authorList>
            <person name="Zhao Y."/>
            <person name="Liu F.Y."/>
            <person name="Ma B."/>
            <person name="Wang J.W."/>
        </authorList>
    </citation>
    <scope>NUCLEOTIDE SEQUENCE</scope>
    <source>
        <strain evidence="1">C-KCE</strain>
    </source>
</reference>
<accession>C6ZEC7</accession>
<sequence length="295" mass="33634">MAETNRVFAAAFNGIDTPRGRFWNPRMREDALVFWPRFVDEIVHGIKQCAEARERLASICISEPACGDNYDPNIDMWAQITLWSVYHLCEAISKRFSVDELALLGHRDLSCGGPWKFVFNEWDFRDSGKLRLVGPGLMAMFTAHMENWTAGLSTAPDMATMSVSTPCERMPTLITKVAMLCALEVARFIAVLVLPISDYRVPPGLPDDDAGRALRVCCATMQQRRLLGPELEPDARLDGEELYYRALVRTIMGIIDSRRETSFKLDKRIQFTQHPASRDLRNVYDWDQCRVKRVP</sequence>
<evidence type="ECO:0000313" key="1">
    <source>
        <dbReference type="EMBL" id="ACG56271.1"/>
    </source>
</evidence>
<proteinExistence type="predicted"/>
<dbReference type="Pfam" id="PF07153">
    <property type="entry name" value="Marek_SORF3"/>
    <property type="match status" value="1"/>
</dbReference>
<reference evidence="1" key="2">
    <citation type="submission" date="2008-04" db="EMBL/GenBank/DDBJ databases">
        <title>Cloning and sequence analysis of duck enteritis virus US10, S3 and US2 genes.</title>
        <authorList>
            <person name="Zhao Y."/>
            <person name="Liu F.Y."/>
            <person name="Ma B."/>
            <person name="Wang J.W."/>
        </authorList>
    </citation>
    <scope>NUCLEOTIDE SEQUENCE</scope>
    <source>
        <strain evidence="1">C-KCE</strain>
    </source>
</reference>
<dbReference type="EMBL" id="EU714267">
    <property type="protein sequence ID" value="ACG56271.1"/>
    <property type="molecule type" value="Genomic_DNA"/>
</dbReference>
<dbReference type="InterPro" id="IPR009823">
    <property type="entry name" value="Herpes_SORF3"/>
</dbReference>
<protein>
    <submittedName>
        <fullName evidence="1">S3</fullName>
    </submittedName>
</protein>
<name>C6ZEC7_9ALPH</name>